<keyword evidence="2" id="KW-0186">Copper</keyword>
<evidence type="ECO:0000259" key="6">
    <source>
        <dbReference type="Pfam" id="PF00127"/>
    </source>
</evidence>
<evidence type="ECO:0000256" key="5">
    <source>
        <dbReference type="SAM" id="SignalP"/>
    </source>
</evidence>
<dbReference type="GO" id="GO:0009055">
    <property type="term" value="F:electron transfer activity"/>
    <property type="evidence" value="ECO:0007669"/>
    <property type="project" value="InterPro"/>
</dbReference>
<dbReference type="InterPro" id="IPR008972">
    <property type="entry name" value="Cupredoxin"/>
</dbReference>
<evidence type="ECO:0000256" key="4">
    <source>
        <dbReference type="SAM" id="Phobius"/>
    </source>
</evidence>
<dbReference type="Gene3D" id="2.60.40.420">
    <property type="entry name" value="Cupredoxins - blue copper proteins"/>
    <property type="match status" value="1"/>
</dbReference>
<evidence type="ECO:0000256" key="1">
    <source>
        <dbReference type="ARBA" id="ARBA00022723"/>
    </source>
</evidence>
<dbReference type="Proteomes" id="UP000615446">
    <property type="component" value="Unassembled WGS sequence"/>
</dbReference>
<feature type="signal peptide" evidence="5">
    <location>
        <begin position="1"/>
        <end position="20"/>
    </location>
</feature>
<feature type="compositionally biased region" description="Low complexity" evidence="3">
    <location>
        <begin position="327"/>
        <end position="338"/>
    </location>
</feature>
<dbReference type="PANTHER" id="PTHR34883:SF8">
    <property type="entry name" value="EXTRACELLULAR SERINE-RICH PROTEIN (AFU_ORTHOLOGUE AFUA_6G00670)"/>
    <property type="match status" value="1"/>
</dbReference>
<keyword evidence="4" id="KW-0812">Transmembrane</keyword>
<feature type="compositionally biased region" description="Pro residues" evidence="3">
    <location>
        <begin position="339"/>
        <end position="350"/>
    </location>
</feature>
<keyword evidence="4" id="KW-1133">Transmembrane helix</keyword>
<dbReference type="AlphaFoldDB" id="A0A8H3M6I4"/>
<dbReference type="Pfam" id="PF00127">
    <property type="entry name" value="Copper-bind"/>
    <property type="match status" value="1"/>
</dbReference>
<dbReference type="InterPro" id="IPR000923">
    <property type="entry name" value="BlueCu_1"/>
</dbReference>
<evidence type="ECO:0000313" key="7">
    <source>
        <dbReference type="EMBL" id="GET00015.1"/>
    </source>
</evidence>
<feature type="region of interest" description="Disordered" evidence="3">
    <location>
        <begin position="286"/>
        <end position="458"/>
    </location>
</feature>
<dbReference type="InterPro" id="IPR052953">
    <property type="entry name" value="Ser-rich/MCO-related"/>
</dbReference>
<dbReference type="EMBL" id="BLAL01000285">
    <property type="protein sequence ID" value="GET00015.1"/>
    <property type="molecule type" value="Genomic_DNA"/>
</dbReference>
<feature type="compositionally biased region" description="Polar residues" evidence="3">
    <location>
        <begin position="449"/>
        <end position="458"/>
    </location>
</feature>
<dbReference type="OrthoDB" id="2331100at2759"/>
<keyword evidence="5" id="KW-0732">Signal</keyword>
<dbReference type="CDD" id="cd12087">
    <property type="entry name" value="TM_EGFR-like"/>
    <property type="match status" value="1"/>
</dbReference>
<comment type="caution">
    <text evidence="7">The sequence shown here is derived from an EMBL/GenBank/DDBJ whole genome shotgun (WGS) entry which is preliminary data.</text>
</comment>
<dbReference type="SUPFAM" id="SSF49503">
    <property type="entry name" value="Cupredoxins"/>
    <property type="match status" value="1"/>
</dbReference>
<evidence type="ECO:0000256" key="3">
    <source>
        <dbReference type="SAM" id="MobiDB-lite"/>
    </source>
</evidence>
<dbReference type="GO" id="GO:0005507">
    <property type="term" value="F:copper ion binding"/>
    <property type="evidence" value="ECO:0007669"/>
    <property type="project" value="InterPro"/>
</dbReference>
<feature type="transmembrane region" description="Helical" evidence="4">
    <location>
        <begin position="146"/>
        <end position="171"/>
    </location>
</feature>
<feature type="domain" description="Blue (type 1) copper" evidence="6">
    <location>
        <begin position="24"/>
        <end position="118"/>
    </location>
</feature>
<organism evidence="7 8">
    <name type="scientific">Rhizophagus clarus</name>
    <dbReference type="NCBI Taxonomy" id="94130"/>
    <lineage>
        <taxon>Eukaryota</taxon>
        <taxon>Fungi</taxon>
        <taxon>Fungi incertae sedis</taxon>
        <taxon>Mucoromycota</taxon>
        <taxon>Glomeromycotina</taxon>
        <taxon>Glomeromycetes</taxon>
        <taxon>Glomerales</taxon>
        <taxon>Glomeraceae</taxon>
        <taxon>Rhizophagus</taxon>
    </lineage>
</organism>
<dbReference type="CDD" id="cd00920">
    <property type="entry name" value="Cupredoxin"/>
    <property type="match status" value="1"/>
</dbReference>
<protein>
    <submittedName>
        <fullName evidence="7">Plastocyanin-like domain-containing protein</fullName>
    </submittedName>
</protein>
<feature type="compositionally biased region" description="Low complexity" evidence="3">
    <location>
        <begin position="310"/>
        <end position="319"/>
    </location>
</feature>
<accession>A0A8H3M6I4</accession>
<keyword evidence="1" id="KW-0479">Metal-binding</keyword>
<sequence>MKSFIWLCIIFIYFINYINCENITITVGERGLNFSPQNVTAKYNDAIKWVFLNGRHQVVQSDGPAGSCIKSSDINAFESILQEGGEFNYIITQTSGTLYYFCSFSSHCAYGMWGTIYIDSNPEPTIQSSPSPYVPPPPPPDNSENLPIIIGSSIGGFFALAISGLIIFMLYRRNKYQKQFEVAMQPYDPKLNAGGGNDRVNNLSDGNIGIPATSASSINLSRTNTNIYDDHSNNEVIASNISPNMTPSIVSNIVPNTQLNDETIRSYEERASNEYGVYRGTSKRDSLYHYNTSDGERSERSTISPPPTYPIQNPYNYNPNDEKYYLQQQQPQQPQQLPQQPPIPPRPTNIPPSQQQFGAPYLPPRPLAVNRFPPQYGPSSSPPPQEYQYNISSDPFGPANPGNYQQRQLRQSNLPRPPPPPPSQPPPSQPLPPPPTQQQTNQYIIDSAQYYNPNNSDI</sequence>
<keyword evidence="4" id="KW-0472">Membrane</keyword>
<evidence type="ECO:0000256" key="2">
    <source>
        <dbReference type="ARBA" id="ARBA00023008"/>
    </source>
</evidence>
<proteinExistence type="predicted"/>
<gene>
    <name evidence="7" type="ORF">RCL2_002649100</name>
</gene>
<reference evidence="7" key="1">
    <citation type="submission" date="2019-10" db="EMBL/GenBank/DDBJ databases">
        <title>Conservation and host-specific expression of non-tandemly repeated heterogenous ribosome RNA gene in arbuscular mycorrhizal fungi.</title>
        <authorList>
            <person name="Maeda T."/>
            <person name="Kobayashi Y."/>
            <person name="Nakagawa T."/>
            <person name="Ezawa T."/>
            <person name="Yamaguchi K."/>
            <person name="Bino T."/>
            <person name="Nishimoto Y."/>
            <person name="Shigenobu S."/>
            <person name="Kawaguchi M."/>
        </authorList>
    </citation>
    <scope>NUCLEOTIDE SEQUENCE</scope>
    <source>
        <strain evidence="7">HR1</strain>
    </source>
</reference>
<feature type="compositionally biased region" description="Pro residues" evidence="3">
    <location>
        <begin position="415"/>
        <end position="436"/>
    </location>
</feature>
<feature type="chain" id="PRO_5034730239" evidence="5">
    <location>
        <begin position="21"/>
        <end position="458"/>
    </location>
</feature>
<dbReference type="PANTHER" id="PTHR34883">
    <property type="entry name" value="SERINE-RICH PROTEIN, PUTATIVE-RELATED-RELATED"/>
    <property type="match status" value="1"/>
</dbReference>
<evidence type="ECO:0000313" key="8">
    <source>
        <dbReference type="Proteomes" id="UP000615446"/>
    </source>
</evidence>
<feature type="compositionally biased region" description="Low complexity" evidence="3">
    <location>
        <begin position="405"/>
        <end position="414"/>
    </location>
</feature>
<name>A0A8H3M6I4_9GLOM</name>